<accession>A0AAN8ZLG4</accession>
<dbReference type="GO" id="GO:0000981">
    <property type="term" value="F:DNA-binding transcription factor activity, RNA polymerase II-specific"/>
    <property type="evidence" value="ECO:0007669"/>
    <property type="project" value="TreeGrafter"/>
</dbReference>
<keyword evidence="4" id="KW-0804">Transcription</keyword>
<dbReference type="EMBL" id="JBAMMX010000002">
    <property type="protein sequence ID" value="KAK6945929.1"/>
    <property type="molecule type" value="Genomic_DNA"/>
</dbReference>
<keyword evidence="8" id="KW-1185">Reference proteome</keyword>
<evidence type="ECO:0000259" key="6">
    <source>
        <dbReference type="PROSITE" id="PS50066"/>
    </source>
</evidence>
<evidence type="ECO:0000256" key="3">
    <source>
        <dbReference type="ARBA" id="ARBA00023125"/>
    </source>
</evidence>
<sequence>MEKMSKQSNLQVTFSKRRAGLFKKASELCILCGAEVSIIIFSPGKKVYSFGHPCVDTVINRLHSQNPVPIDSDSDHLVAFQRDANIRELNAQLTHVLSQLEMEKKRGDELDQTIIAKQTENWWERPVEELTVQQLMVLMAEFDGLKNEVDKEKEVQMIKAVSPMPYYAAKVGAAGGTRSYDVGESSSFNPYEHP</sequence>
<comment type="subcellular location">
    <subcellularLocation>
        <location evidence="1">Nucleus</location>
    </subcellularLocation>
</comment>
<dbReference type="InterPro" id="IPR036879">
    <property type="entry name" value="TF_MADSbox_sf"/>
</dbReference>
<evidence type="ECO:0000256" key="5">
    <source>
        <dbReference type="ARBA" id="ARBA00023242"/>
    </source>
</evidence>
<dbReference type="Pfam" id="PF00319">
    <property type="entry name" value="SRF-TF"/>
    <property type="match status" value="1"/>
</dbReference>
<dbReference type="GO" id="GO:0046983">
    <property type="term" value="F:protein dimerization activity"/>
    <property type="evidence" value="ECO:0007669"/>
    <property type="project" value="InterPro"/>
</dbReference>
<protein>
    <submittedName>
        <fullName evidence="7">Transcription factor, MADS-box</fullName>
    </submittedName>
</protein>
<name>A0AAN8ZLG4_9MAGN</name>
<dbReference type="PRINTS" id="PR00404">
    <property type="entry name" value="MADSDOMAIN"/>
</dbReference>
<dbReference type="AlphaFoldDB" id="A0AAN8ZLG4"/>
<evidence type="ECO:0000256" key="4">
    <source>
        <dbReference type="ARBA" id="ARBA00023163"/>
    </source>
</evidence>
<keyword evidence="3" id="KW-0238">DNA-binding</keyword>
<feature type="domain" description="MADS-box" evidence="6">
    <location>
        <begin position="1"/>
        <end position="54"/>
    </location>
</feature>
<evidence type="ECO:0000313" key="7">
    <source>
        <dbReference type="EMBL" id="KAK6945929.1"/>
    </source>
</evidence>
<dbReference type="PANTHER" id="PTHR11945:SF776">
    <property type="entry name" value="AGAMOUS-LIKE 50-RELATED"/>
    <property type="match status" value="1"/>
</dbReference>
<evidence type="ECO:0000313" key="8">
    <source>
        <dbReference type="Proteomes" id="UP001370490"/>
    </source>
</evidence>
<comment type="caution">
    <text evidence="7">The sequence shown here is derived from an EMBL/GenBank/DDBJ whole genome shotgun (WGS) entry which is preliminary data.</text>
</comment>
<keyword evidence="2" id="KW-0805">Transcription regulation</keyword>
<dbReference type="GO" id="GO:0000978">
    <property type="term" value="F:RNA polymerase II cis-regulatory region sequence-specific DNA binding"/>
    <property type="evidence" value="ECO:0007669"/>
    <property type="project" value="TreeGrafter"/>
</dbReference>
<dbReference type="Gene3D" id="6.10.140.920">
    <property type="match status" value="1"/>
</dbReference>
<reference evidence="7 8" key="1">
    <citation type="submission" date="2023-12" db="EMBL/GenBank/DDBJ databases">
        <title>A high-quality genome assembly for Dillenia turbinata (Dilleniales).</title>
        <authorList>
            <person name="Chanderbali A."/>
        </authorList>
    </citation>
    <scope>NUCLEOTIDE SEQUENCE [LARGE SCALE GENOMIC DNA]</scope>
    <source>
        <strain evidence="7">LSX21</strain>
        <tissue evidence="7">Leaf</tissue>
    </source>
</reference>
<evidence type="ECO:0000256" key="1">
    <source>
        <dbReference type="ARBA" id="ARBA00004123"/>
    </source>
</evidence>
<proteinExistence type="predicted"/>
<dbReference type="FunFam" id="3.40.1810.10:FF:000006">
    <property type="entry name" value="Agamous-like MADS-box protein AGL62"/>
    <property type="match status" value="1"/>
</dbReference>
<dbReference type="SMART" id="SM00432">
    <property type="entry name" value="MADS"/>
    <property type="match status" value="1"/>
</dbReference>
<dbReference type="PROSITE" id="PS50066">
    <property type="entry name" value="MADS_BOX_2"/>
    <property type="match status" value="1"/>
</dbReference>
<gene>
    <name evidence="7" type="ORF">RJ641_013473</name>
</gene>
<dbReference type="Gene3D" id="3.40.1810.10">
    <property type="entry name" value="Transcription factor, MADS-box"/>
    <property type="match status" value="1"/>
</dbReference>
<dbReference type="PANTHER" id="PTHR11945">
    <property type="entry name" value="MADS BOX PROTEIN"/>
    <property type="match status" value="1"/>
</dbReference>
<dbReference type="SUPFAM" id="SSF55455">
    <property type="entry name" value="SRF-like"/>
    <property type="match status" value="1"/>
</dbReference>
<evidence type="ECO:0000256" key="2">
    <source>
        <dbReference type="ARBA" id="ARBA00023015"/>
    </source>
</evidence>
<dbReference type="Proteomes" id="UP001370490">
    <property type="component" value="Unassembled WGS sequence"/>
</dbReference>
<dbReference type="InterPro" id="IPR002100">
    <property type="entry name" value="TF_MADSbox"/>
</dbReference>
<dbReference type="GO" id="GO:0005634">
    <property type="term" value="C:nucleus"/>
    <property type="evidence" value="ECO:0007669"/>
    <property type="project" value="UniProtKB-SubCell"/>
</dbReference>
<organism evidence="7 8">
    <name type="scientific">Dillenia turbinata</name>
    <dbReference type="NCBI Taxonomy" id="194707"/>
    <lineage>
        <taxon>Eukaryota</taxon>
        <taxon>Viridiplantae</taxon>
        <taxon>Streptophyta</taxon>
        <taxon>Embryophyta</taxon>
        <taxon>Tracheophyta</taxon>
        <taxon>Spermatophyta</taxon>
        <taxon>Magnoliopsida</taxon>
        <taxon>eudicotyledons</taxon>
        <taxon>Gunneridae</taxon>
        <taxon>Pentapetalae</taxon>
        <taxon>Dilleniales</taxon>
        <taxon>Dilleniaceae</taxon>
        <taxon>Dillenia</taxon>
    </lineage>
</organism>
<keyword evidence="5" id="KW-0539">Nucleus</keyword>